<keyword evidence="2" id="KW-0547">Nucleotide-binding</keyword>
<dbReference type="SUPFAM" id="SSF56112">
    <property type="entry name" value="Protein kinase-like (PK-like)"/>
    <property type="match status" value="1"/>
</dbReference>
<evidence type="ECO:0000313" key="7">
    <source>
        <dbReference type="EMBL" id="CAL6088871.1"/>
    </source>
</evidence>
<dbReference type="InterPro" id="IPR008271">
    <property type="entry name" value="Ser/Thr_kinase_AS"/>
</dbReference>
<keyword evidence="4" id="KW-0067">ATP-binding</keyword>
<evidence type="ECO:0000313" key="6">
    <source>
        <dbReference type="EMBL" id="CAI9974570.1"/>
    </source>
</evidence>
<dbReference type="Pfam" id="PF00071">
    <property type="entry name" value="Ras"/>
    <property type="match status" value="1"/>
</dbReference>
<dbReference type="AlphaFoldDB" id="A0AA86RXW4"/>
<dbReference type="InterPro" id="IPR011009">
    <property type="entry name" value="Kinase-like_dom_sf"/>
</dbReference>
<evidence type="ECO:0000256" key="1">
    <source>
        <dbReference type="ARBA" id="ARBA00022679"/>
    </source>
</evidence>
<dbReference type="GO" id="GO:0005524">
    <property type="term" value="F:ATP binding"/>
    <property type="evidence" value="ECO:0007669"/>
    <property type="project" value="UniProtKB-KW"/>
</dbReference>
<keyword evidence="1" id="KW-0808">Transferase</keyword>
<name>A0AA86RXW4_9EUKA</name>
<dbReference type="GO" id="GO:0016020">
    <property type="term" value="C:membrane"/>
    <property type="evidence" value="ECO:0007669"/>
    <property type="project" value="TreeGrafter"/>
</dbReference>
<dbReference type="GO" id="GO:0005829">
    <property type="term" value="C:cytosol"/>
    <property type="evidence" value="ECO:0007669"/>
    <property type="project" value="TreeGrafter"/>
</dbReference>
<dbReference type="GO" id="GO:0000407">
    <property type="term" value="C:phagophore assembly site"/>
    <property type="evidence" value="ECO:0007669"/>
    <property type="project" value="TreeGrafter"/>
</dbReference>
<comment type="caution">
    <text evidence="6">The sequence shown here is derived from an EMBL/GenBank/DDBJ whole genome shotgun (WGS) entry which is preliminary data.</text>
</comment>
<feature type="domain" description="Protein kinase" evidence="5">
    <location>
        <begin position="12"/>
        <end position="373"/>
    </location>
</feature>
<dbReference type="InterPro" id="IPR045269">
    <property type="entry name" value="Atg1-like"/>
</dbReference>
<evidence type="ECO:0000313" key="8">
    <source>
        <dbReference type="Proteomes" id="UP001642409"/>
    </source>
</evidence>
<sequence>MFNDGDIIENRFRILCQIGRGTQGIIYKAVDIKTKQVYAIKLYRFIDVLQKQDLKQIEDEAILLQQLNHPNIVHCYQILKYPTEYLIIFEYIDGCSLQDFITQQFPNKQNLESLIDFKQLYEQIKIYQDHNDIRYQYHSIIRQLLKDKVKQQPIDEQILAPGFNLNKTQKVDLQIAFELVKEQQELKVEKGTNSMFLNKVPNYTQPEKRVTYRDTIEYLFSQLLEVLVLLQEKGVMHRDLKPDNIMITKSVQLKLIDFGFSKKAVESSTLCGTPGFLAPEISTVKASERNYNHKVDIWSAGCLFYQMLFGYNPFLVNRYIMFEAIQATKGLYLPTDIFGENYADQKYIDLIERAFIVNPDQRPNAKQLQKLFFASSSEVLTKVELKSELVHTVKIFLTGDYGTGKSTLLKKFARSALQQQMQKVSRNVVVNNKRVQLDFYDTLGTEQRNCSLIPSLTRDTNLCFLVCKLQDESSFDALGSWKHFVENQSSRCEFISLGVDFGGEKVVHGDLIEINEGTDLEAILMNGVKKCMEQQYFNIDEVKVPVQKQGKQGCC</sequence>
<dbReference type="InterPro" id="IPR027417">
    <property type="entry name" value="P-loop_NTPase"/>
</dbReference>
<evidence type="ECO:0000259" key="5">
    <source>
        <dbReference type="PROSITE" id="PS50011"/>
    </source>
</evidence>
<dbReference type="SUPFAM" id="SSF52540">
    <property type="entry name" value="P-loop containing nucleoside triphosphate hydrolases"/>
    <property type="match status" value="1"/>
</dbReference>
<dbReference type="Pfam" id="PF00069">
    <property type="entry name" value="Pkinase"/>
    <property type="match status" value="2"/>
</dbReference>
<keyword evidence="8" id="KW-1185">Reference proteome</keyword>
<dbReference type="PROSITE" id="PS00108">
    <property type="entry name" value="PROTEIN_KINASE_ST"/>
    <property type="match status" value="1"/>
</dbReference>
<keyword evidence="3 7" id="KW-0418">Kinase</keyword>
<proteinExistence type="predicted"/>
<organism evidence="6">
    <name type="scientific">Hexamita inflata</name>
    <dbReference type="NCBI Taxonomy" id="28002"/>
    <lineage>
        <taxon>Eukaryota</taxon>
        <taxon>Metamonada</taxon>
        <taxon>Diplomonadida</taxon>
        <taxon>Hexamitidae</taxon>
        <taxon>Hexamitinae</taxon>
        <taxon>Hexamita</taxon>
    </lineage>
</organism>
<dbReference type="SMART" id="SM00175">
    <property type="entry name" value="RAB"/>
    <property type="match status" value="1"/>
</dbReference>
<dbReference type="Gene3D" id="3.40.50.300">
    <property type="entry name" value="P-loop containing nucleotide triphosphate hydrolases"/>
    <property type="match status" value="1"/>
</dbReference>
<dbReference type="GO" id="GO:0005525">
    <property type="term" value="F:GTP binding"/>
    <property type="evidence" value="ECO:0007669"/>
    <property type="project" value="InterPro"/>
</dbReference>
<dbReference type="GO" id="GO:0005776">
    <property type="term" value="C:autophagosome"/>
    <property type="evidence" value="ECO:0007669"/>
    <property type="project" value="TreeGrafter"/>
</dbReference>
<dbReference type="GO" id="GO:0000045">
    <property type="term" value="P:autophagosome assembly"/>
    <property type="evidence" value="ECO:0007669"/>
    <property type="project" value="TreeGrafter"/>
</dbReference>
<dbReference type="EMBL" id="CAXDID020000412">
    <property type="protein sequence ID" value="CAL6088871.1"/>
    <property type="molecule type" value="Genomic_DNA"/>
</dbReference>
<gene>
    <name evidence="6" type="ORF">HINF_LOCUS62215</name>
    <name evidence="7" type="ORF">HINF_LOCUS64356</name>
</gene>
<dbReference type="GO" id="GO:0010506">
    <property type="term" value="P:regulation of autophagy"/>
    <property type="evidence" value="ECO:0007669"/>
    <property type="project" value="InterPro"/>
</dbReference>
<evidence type="ECO:0000256" key="4">
    <source>
        <dbReference type="ARBA" id="ARBA00022840"/>
    </source>
</evidence>
<evidence type="ECO:0000256" key="3">
    <source>
        <dbReference type="ARBA" id="ARBA00022777"/>
    </source>
</evidence>
<dbReference type="GO" id="GO:0004674">
    <property type="term" value="F:protein serine/threonine kinase activity"/>
    <property type="evidence" value="ECO:0007669"/>
    <property type="project" value="InterPro"/>
</dbReference>
<protein>
    <submittedName>
        <fullName evidence="7">Kinase</fullName>
    </submittedName>
    <submittedName>
        <fullName evidence="6">ULK</fullName>
    </submittedName>
</protein>
<dbReference type="InterPro" id="IPR001806">
    <property type="entry name" value="Small_GTPase"/>
</dbReference>
<dbReference type="Proteomes" id="UP001642409">
    <property type="component" value="Unassembled WGS sequence"/>
</dbReference>
<dbReference type="Gene3D" id="1.10.510.10">
    <property type="entry name" value="Transferase(Phosphotransferase) domain 1"/>
    <property type="match status" value="2"/>
</dbReference>
<reference evidence="7 8" key="2">
    <citation type="submission" date="2024-07" db="EMBL/GenBank/DDBJ databases">
        <authorList>
            <person name="Akdeniz Z."/>
        </authorList>
    </citation>
    <scope>NUCLEOTIDE SEQUENCE [LARGE SCALE GENOMIC DNA]</scope>
</reference>
<dbReference type="GO" id="GO:0003924">
    <property type="term" value="F:GTPase activity"/>
    <property type="evidence" value="ECO:0007669"/>
    <property type="project" value="InterPro"/>
</dbReference>
<evidence type="ECO:0000256" key="2">
    <source>
        <dbReference type="ARBA" id="ARBA00022741"/>
    </source>
</evidence>
<dbReference type="PANTHER" id="PTHR24348:SF22">
    <property type="entry name" value="NON-SPECIFIC SERINE_THREONINE PROTEIN KINASE"/>
    <property type="match status" value="1"/>
</dbReference>
<reference evidence="6" key="1">
    <citation type="submission" date="2023-06" db="EMBL/GenBank/DDBJ databases">
        <authorList>
            <person name="Kurt Z."/>
        </authorList>
    </citation>
    <scope>NUCLEOTIDE SEQUENCE</scope>
</reference>
<dbReference type="InterPro" id="IPR000719">
    <property type="entry name" value="Prot_kinase_dom"/>
</dbReference>
<dbReference type="EMBL" id="CATOUU010001151">
    <property type="protein sequence ID" value="CAI9974570.1"/>
    <property type="molecule type" value="Genomic_DNA"/>
</dbReference>
<dbReference type="PANTHER" id="PTHR24348">
    <property type="entry name" value="SERINE/THREONINE-PROTEIN KINASE UNC-51-RELATED"/>
    <property type="match status" value="1"/>
</dbReference>
<dbReference type="PRINTS" id="PR00449">
    <property type="entry name" value="RASTRNSFRMNG"/>
</dbReference>
<dbReference type="SMART" id="SM00220">
    <property type="entry name" value="S_TKc"/>
    <property type="match status" value="1"/>
</dbReference>
<dbReference type="PROSITE" id="PS50011">
    <property type="entry name" value="PROTEIN_KINASE_DOM"/>
    <property type="match status" value="1"/>
</dbReference>
<accession>A0AA86RXW4</accession>